<protein>
    <submittedName>
        <fullName evidence="11">(malaria parasite P. vivax) hypothetical protein</fullName>
    </submittedName>
    <submittedName>
        <fullName evidence="12">Nuclear polyadenylated RNA-binding protein NAB2, putative</fullName>
    </submittedName>
</protein>
<dbReference type="Gene3D" id="1.20.1390.10">
    <property type="entry name" value="PWI domain"/>
    <property type="match status" value="1"/>
</dbReference>
<evidence type="ECO:0000256" key="3">
    <source>
        <dbReference type="ARBA" id="ARBA00022723"/>
    </source>
</evidence>
<feature type="compositionally biased region" description="Basic and acidic residues" evidence="9">
    <location>
        <begin position="255"/>
        <end position="271"/>
    </location>
</feature>
<reference evidence="12 13" key="1">
    <citation type="submission" date="2016-07" db="EMBL/GenBank/DDBJ databases">
        <authorList>
            <consortium name="Pathogen Informatics"/>
        </authorList>
    </citation>
    <scope>NUCLEOTIDE SEQUENCE [LARGE SCALE GENOMIC DNA]</scope>
    <source>
        <strain evidence="11">PvW1</strain>
    </source>
</reference>
<feature type="compositionally biased region" description="Low complexity" evidence="9">
    <location>
        <begin position="824"/>
        <end position="833"/>
    </location>
</feature>
<dbReference type="VEuPathDB" id="PlasmoDB:PVP01_1126400"/>
<feature type="compositionally biased region" description="Basic and acidic residues" evidence="9">
    <location>
        <begin position="194"/>
        <end position="216"/>
    </location>
</feature>
<dbReference type="GO" id="GO:0008143">
    <property type="term" value="F:poly(A) binding"/>
    <property type="evidence" value="ECO:0007669"/>
    <property type="project" value="InterPro"/>
</dbReference>
<dbReference type="Pfam" id="PF14608">
    <property type="entry name" value="zf-CCCH_2"/>
    <property type="match status" value="3"/>
</dbReference>
<dbReference type="VEuPathDB" id="PlasmoDB:PVPAM_110030500"/>
<evidence type="ECO:0000313" key="12">
    <source>
        <dbReference type="EMBL" id="SCO73630.1"/>
    </source>
</evidence>
<dbReference type="Proteomes" id="UP000779233">
    <property type="component" value="Unassembled WGS sequence"/>
</dbReference>
<feature type="region of interest" description="Disordered" evidence="9">
    <location>
        <begin position="727"/>
        <end position="750"/>
    </location>
</feature>
<feature type="compositionally biased region" description="Basic residues" evidence="9">
    <location>
        <begin position="143"/>
        <end position="156"/>
    </location>
</feature>
<feature type="region of interest" description="Disordered" evidence="9">
    <location>
        <begin position="531"/>
        <end position="577"/>
    </location>
</feature>
<feature type="domain" description="C3H1-type" evidence="10">
    <location>
        <begin position="581"/>
        <end position="606"/>
    </location>
</feature>
<dbReference type="PANTHER" id="PTHR14738">
    <property type="entry name" value="ZINC FINGER CCCH DOMAIN-CONTAINING PROTEIN 14"/>
    <property type="match status" value="1"/>
</dbReference>
<evidence type="ECO:0000256" key="6">
    <source>
        <dbReference type="ARBA" id="ARBA00022833"/>
    </source>
</evidence>
<evidence type="ECO:0000259" key="10">
    <source>
        <dbReference type="PROSITE" id="PS50103"/>
    </source>
</evidence>
<feature type="region of interest" description="Disordered" evidence="9">
    <location>
        <begin position="824"/>
        <end position="850"/>
    </location>
</feature>
<evidence type="ECO:0000256" key="1">
    <source>
        <dbReference type="ARBA" id="ARBA00004123"/>
    </source>
</evidence>
<proteinExistence type="inferred from homology"/>
<feature type="compositionally biased region" description="Basic and acidic residues" evidence="9">
    <location>
        <begin position="78"/>
        <end position="116"/>
    </location>
</feature>
<feature type="compositionally biased region" description="Basic and acidic residues" evidence="9">
    <location>
        <begin position="129"/>
        <end position="142"/>
    </location>
</feature>
<feature type="compositionally biased region" description="Pro residues" evidence="9">
    <location>
        <begin position="442"/>
        <end position="468"/>
    </location>
</feature>
<keyword evidence="7" id="KW-0539">Nucleus</keyword>
<dbReference type="VEuPathDB" id="PlasmoDB:PVW1_110032000"/>
<sequence>MMMSNKDEEKKYQNIITDKLRELLGEYEVDILTEYVWHMAGNAKSSREFMCNELKDFLGDHTTVFVNWLMKLMGDIKKPLKSDSSPKNEKSYKSESAKDRHHGEASRSNRSRESKSRHSVTQGRRTKDHQRDYDSSRRDTSITRRRSRSYRSRSRSSRYSLNDADSFNRRRSKKRQRGGIGTRSASSSVNARKFHYDSNRPRSKRGDKEMDRMKGRDDMKYRRVGRSGSHSMAPSRVIYVEKEEEKKLRKVEALQDGAQKRNDLEGRRMSDSADEYNASEKKNKAVLKPNPQFGGDKPIPFLQPSATSMANHDMPNYRMNYPYENVGAQPSYEKGMNPTGANYHPGNYMLNQQKLMDSSTMSGNTFMPPAMLNNSFVNNRHPNSGLHHPNRMHFNAHMNKKGPPPPASYVNPNSAMNPRNHQHNMFFTNNMTKNNYNEKMPNPTPPPPSYNPPLPVHTPPTFTPPTFTPPLNTRQKHFNTHHMATERRGPMKGQPPHGSHSANHGTFIPQQNAQMDRAPNDPAAVKEDGQPFAAAQQRGGPAETAVQGVGDGGANSSGLVNADAPQGPNPDDPADAKNTVAKIPKKCLFLPNCQYGDKCRYIHPVENCRNWPYCAFGSECIYIHPNVPCKFGLYCANYYCNYSHDHVDTANLPEVGMNGYFLNKKLINNNDKGNNSGANFDDKVAQISISMPKTPPEMKKDNRTKNGYSENEYLQSMLDVEGQGLNQDNMTLERGGEPNGNNHLGEATGGQTLGEEQGVLHPANAGAKDCGPLDNAGGESYGHQLAEDPSANATSEKGPLDYNCFDIVVNPDGVAGAAAAAAEAEAEAAFAASAGGGEQQEGAINPPEDN</sequence>
<accession>A0A1G4HFC8</accession>
<dbReference type="GO" id="GO:0005634">
    <property type="term" value="C:nucleus"/>
    <property type="evidence" value="ECO:0007669"/>
    <property type="project" value="UniProtKB-SubCell"/>
</dbReference>
<dbReference type="AlphaFoldDB" id="A0A1G4HFC8"/>
<feature type="zinc finger region" description="C3H1-type" evidence="8">
    <location>
        <begin position="581"/>
        <end position="606"/>
    </location>
</feature>
<dbReference type="GO" id="GO:0005737">
    <property type="term" value="C:cytoplasm"/>
    <property type="evidence" value="ECO:0007669"/>
    <property type="project" value="TreeGrafter"/>
</dbReference>
<name>A0A1G4HFC8_PLAVI</name>
<dbReference type="InterPro" id="IPR040366">
    <property type="entry name" value="Nab2/ZC3H14"/>
</dbReference>
<dbReference type="Gene3D" id="4.10.1000.30">
    <property type="match status" value="1"/>
</dbReference>
<feature type="region of interest" description="Disordered" evidence="9">
    <location>
        <begin position="762"/>
        <end position="801"/>
    </location>
</feature>
<evidence type="ECO:0000256" key="4">
    <source>
        <dbReference type="ARBA" id="ARBA00022737"/>
    </source>
</evidence>
<dbReference type="EMBL" id="CAJZCX010000008">
    <property type="protein sequence ID" value="CAG9477874.1"/>
    <property type="molecule type" value="Genomic_DNA"/>
</dbReference>
<evidence type="ECO:0000256" key="8">
    <source>
        <dbReference type="PROSITE-ProRule" id="PRU00723"/>
    </source>
</evidence>
<dbReference type="GO" id="GO:0008270">
    <property type="term" value="F:zinc ion binding"/>
    <property type="evidence" value="ECO:0007669"/>
    <property type="project" value="UniProtKB-KW"/>
</dbReference>
<feature type="region of interest" description="Disordered" evidence="9">
    <location>
        <begin position="255"/>
        <end position="280"/>
    </location>
</feature>
<dbReference type="PROSITE" id="PS50103">
    <property type="entry name" value="ZF_C3H1"/>
    <property type="match status" value="1"/>
</dbReference>
<feature type="region of interest" description="Disordered" evidence="9">
    <location>
        <begin position="434"/>
        <end position="506"/>
    </location>
</feature>
<evidence type="ECO:0000256" key="2">
    <source>
        <dbReference type="ARBA" id="ARBA00008423"/>
    </source>
</evidence>
<dbReference type="Proteomes" id="UP000305196">
    <property type="component" value="Chromosome 11"/>
</dbReference>
<evidence type="ECO:0000256" key="7">
    <source>
        <dbReference type="ARBA" id="ARBA00023242"/>
    </source>
</evidence>
<comment type="subcellular location">
    <subcellularLocation>
        <location evidence="1">Nucleus</location>
    </subcellularLocation>
</comment>
<evidence type="ECO:0000313" key="11">
    <source>
        <dbReference type="EMBL" id="CAG9477874.1"/>
    </source>
</evidence>
<comment type="similarity">
    <text evidence="2">Belongs to the ZC3H14 family.</text>
</comment>
<gene>
    <name evidence="12" type="ORF">PVC01_110031700</name>
    <name evidence="11" type="ORF">PVW1_110032000</name>
</gene>
<evidence type="ECO:0000256" key="9">
    <source>
        <dbReference type="SAM" id="MobiDB-lite"/>
    </source>
</evidence>
<keyword evidence="5 8" id="KW-0863">Zinc-finger</keyword>
<organism evidence="12 13">
    <name type="scientific">Plasmodium vivax</name>
    <name type="common">malaria parasite P. vivax</name>
    <dbReference type="NCBI Taxonomy" id="5855"/>
    <lineage>
        <taxon>Eukaryota</taxon>
        <taxon>Sar</taxon>
        <taxon>Alveolata</taxon>
        <taxon>Apicomplexa</taxon>
        <taxon>Aconoidasida</taxon>
        <taxon>Haemosporida</taxon>
        <taxon>Plasmodiidae</taxon>
        <taxon>Plasmodium</taxon>
        <taxon>Plasmodium (Plasmodium)</taxon>
    </lineage>
</organism>
<evidence type="ECO:0000256" key="5">
    <source>
        <dbReference type="ARBA" id="ARBA00022771"/>
    </source>
</evidence>
<keyword evidence="3 8" id="KW-0479">Metal-binding</keyword>
<keyword evidence="6 8" id="KW-0862">Zinc</keyword>
<evidence type="ECO:0000313" key="13">
    <source>
        <dbReference type="Proteomes" id="UP000305196"/>
    </source>
</evidence>
<dbReference type="EMBL" id="LT615266">
    <property type="protein sequence ID" value="SCO73630.1"/>
    <property type="molecule type" value="Genomic_DNA"/>
</dbReference>
<feature type="region of interest" description="Disordered" evidence="9">
    <location>
        <begin position="78"/>
        <end position="216"/>
    </location>
</feature>
<dbReference type="PANTHER" id="PTHR14738:SF29">
    <property type="entry name" value="ZINC FINGER CCCH DOMAIN-CONTAINING PROTEIN 14"/>
    <property type="match status" value="1"/>
</dbReference>
<dbReference type="InterPro" id="IPR000571">
    <property type="entry name" value="Znf_CCCH"/>
</dbReference>
<dbReference type="VEuPathDB" id="PlasmoDB:PVX_114270"/>
<keyword evidence="4" id="KW-0677">Repeat</keyword>
<dbReference type="GO" id="GO:0043488">
    <property type="term" value="P:regulation of mRNA stability"/>
    <property type="evidence" value="ECO:0007669"/>
    <property type="project" value="InterPro"/>
</dbReference>